<evidence type="ECO:0000313" key="1">
    <source>
        <dbReference type="EMBL" id="KAH3738239.1"/>
    </source>
</evidence>
<sequence length="176" mass="20850">MWFVIKSSTEVTITEPMEAHETTLHIFTDLWLLAFFESCKRVYDALIADFSNLKCVLHSGSHEEIKTAHQDLNITIESINRDKKLAEFDKENEQQPMFANYRGYIRQVMTLLAFQWSIIDKHLFLYLALLERLSTYFFTFNRLDYAQNILEFVARSYESKETEPEIWISLLRGDFA</sequence>
<comment type="caution">
    <text evidence="1">The sequence shown here is derived from an EMBL/GenBank/DDBJ whole genome shotgun (WGS) entry which is preliminary data.</text>
</comment>
<name>A0A9D4D4X6_DREPO</name>
<reference evidence="1" key="2">
    <citation type="submission" date="2020-11" db="EMBL/GenBank/DDBJ databases">
        <authorList>
            <person name="McCartney M.A."/>
            <person name="Auch B."/>
            <person name="Kono T."/>
            <person name="Mallez S."/>
            <person name="Becker A."/>
            <person name="Gohl D.M."/>
            <person name="Silverstein K.A.T."/>
            <person name="Koren S."/>
            <person name="Bechman K.B."/>
            <person name="Herman A."/>
            <person name="Abrahante J.E."/>
            <person name="Garbe J."/>
        </authorList>
    </citation>
    <scope>NUCLEOTIDE SEQUENCE</scope>
    <source>
        <strain evidence="1">Duluth1</strain>
        <tissue evidence="1">Whole animal</tissue>
    </source>
</reference>
<accession>A0A9D4D4X6</accession>
<dbReference type="EMBL" id="JAIWYP010000011">
    <property type="protein sequence ID" value="KAH3738239.1"/>
    <property type="molecule type" value="Genomic_DNA"/>
</dbReference>
<proteinExistence type="predicted"/>
<gene>
    <name evidence="1" type="ORF">DPMN_044869</name>
</gene>
<evidence type="ECO:0000313" key="2">
    <source>
        <dbReference type="Proteomes" id="UP000828390"/>
    </source>
</evidence>
<keyword evidence="2" id="KW-1185">Reference proteome</keyword>
<reference evidence="1" key="1">
    <citation type="journal article" date="2019" name="bioRxiv">
        <title>The Genome of the Zebra Mussel, Dreissena polymorpha: A Resource for Invasive Species Research.</title>
        <authorList>
            <person name="McCartney M.A."/>
            <person name="Auch B."/>
            <person name="Kono T."/>
            <person name="Mallez S."/>
            <person name="Zhang Y."/>
            <person name="Obille A."/>
            <person name="Becker A."/>
            <person name="Abrahante J.E."/>
            <person name="Garbe J."/>
            <person name="Badalamenti J.P."/>
            <person name="Herman A."/>
            <person name="Mangelson H."/>
            <person name="Liachko I."/>
            <person name="Sullivan S."/>
            <person name="Sone E.D."/>
            <person name="Koren S."/>
            <person name="Silverstein K.A.T."/>
            <person name="Beckman K.B."/>
            <person name="Gohl D.M."/>
        </authorList>
    </citation>
    <scope>NUCLEOTIDE SEQUENCE</scope>
    <source>
        <strain evidence="1">Duluth1</strain>
        <tissue evidence="1">Whole animal</tissue>
    </source>
</reference>
<dbReference type="AlphaFoldDB" id="A0A9D4D4X6"/>
<protein>
    <submittedName>
        <fullName evidence="1">Uncharacterized protein</fullName>
    </submittedName>
</protein>
<organism evidence="1 2">
    <name type="scientific">Dreissena polymorpha</name>
    <name type="common">Zebra mussel</name>
    <name type="synonym">Mytilus polymorpha</name>
    <dbReference type="NCBI Taxonomy" id="45954"/>
    <lineage>
        <taxon>Eukaryota</taxon>
        <taxon>Metazoa</taxon>
        <taxon>Spiralia</taxon>
        <taxon>Lophotrochozoa</taxon>
        <taxon>Mollusca</taxon>
        <taxon>Bivalvia</taxon>
        <taxon>Autobranchia</taxon>
        <taxon>Heteroconchia</taxon>
        <taxon>Euheterodonta</taxon>
        <taxon>Imparidentia</taxon>
        <taxon>Neoheterodontei</taxon>
        <taxon>Myida</taxon>
        <taxon>Dreissenoidea</taxon>
        <taxon>Dreissenidae</taxon>
        <taxon>Dreissena</taxon>
    </lineage>
</organism>
<dbReference type="Proteomes" id="UP000828390">
    <property type="component" value="Unassembled WGS sequence"/>
</dbReference>